<feature type="signal peptide" evidence="3">
    <location>
        <begin position="1"/>
        <end position="25"/>
    </location>
</feature>
<dbReference type="Gene3D" id="1.20.140.40">
    <property type="entry name" value="Invertase/pectin methylesterase inhibitor family protein"/>
    <property type="match status" value="1"/>
</dbReference>
<accession>A0AA88A1K2</accession>
<protein>
    <recommendedName>
        <fullName evidence="4">Pectinesterase inhibitor domain-containing protein</fullName>
    </recommendedName>
</protein>
<reference evidence="5" key="1">
    <citation type="submission" date="2023-07" db="EMBL/GenBank/DDBJ databases">
        <title>draft genome sequence of fig (Ficus carica).</title>
        <authorList>
            <person name="Takahashi T."/>
            <person name="Nishimura K."/>
        </authorList>
    </citation>
    <scope>NUCLEOTIDE SEQUENCE</scope>
</reference>
<dbReference type="GO" id="GO:0004857">
    <property type="term" value="F:enzyme inhibitor activity"/>
    <property type="evidence" value="ECO:0007669"/>
    <property type="project" value="InterPro"/>
</dbReference>
<dbReference type="CDD" id="cd15801">
    <property type="entry name" value="PMEI-like_1"/>
    <property type="match status" value="1"/>
</dbReference>
<dbReference type="PANTHER" id="PTHR31080:SF296">
    <property type="entry name" value="OS05G0360900 PROTEIN"/>
    <property type="match status" value="1"/>
</dbReference>
<dbReference type="InterPro" id="IPR006501">
    <property type="entry name" value="Pectinesterase_inhib_dom"/>
</dbReference>
<dbReference type="SMART" id="SM00856">
    <property type="entry name" value="PMEI"/>
    <property type="match status" value="1"/>
</dbReference>
<keyword evidence="1 3" id="KW-0732">Signal</keyword>
<keyword evidence="6" id="KW-1185">Reference proteome</keyword>
<gene>
    <name evidence="5" type="ORF">TIFTF001_013148</name>
</gene>
<dbReference type="EMBL" id="BTGU01000017">
    <property type="protein sequence ID" value="GMN43955.1"/>
    <property type="molecule type" value="Genomic_DNA"/>
</dbReference>
<evidence type="ECO:0000256" key="1">
    <source>
        <dbReference type="ARBA" id="ARBA00022729"/>
    </source>
</evidence>
<dbReference type="SUPFAM" id="SSF101148">
    <property type="entry name" value="Plant invertase/pectin methylesterase inhibitor"/>
    <property type="match status" value="1"/>
</dbReference>
<evidence type="ECO:0000256" key="2">
    <source>
        <dbReference type="ARBA" id="ARBA00038471"/>
    </source>
</evidence>
<dbReference type="NCBIfam" id="TIGR01614">
    <property type="entry name" value="PME_inhib"/>
    <property type="match status" value="1"/>
</dbReference>
<evidence type="ECO:0000313" key="5">
    <source>
        <dbReference type="EMBL" id="GMN43955.1"/>
    </source>
</evidence>
<dbReference type="InterPro" id="IPR035513">
    <property type="entry name" value="Invertase/methylesterase_inhib"/>
</dbReference>
<evidence type="ECO:0000256" key="3">
    <source>
        <dbReference type="SAM" id="SignalP"/>
    </source>
</evidence>
<dbReference type="Pfam" id="PF04043">
    <property type="entry name" value="PMEI"/>
    <property type="match status" value="1"/>
</dbReference>
<organism evidence="5 6">
    <name type="scientific">Ficus carica</name>
    <name type="common">Common fig</name>
    <dbReference type="NCBI Taxonomy" id="3494"/>
    <lineage>
        <taxon>Eukaryota</taxon>
        <taxon>Viridiplantae</taxon>
        <taxon>Streptophyta</taxon>
        <taxon>Embryophyta</taxon>
        <taxon>Tracheophyta</taxon>
        <taxon>Spermatophyta</taxon>
        <taxon>Magnoliopsida</taxon>
        <taxon>eudicotyledons</taxon>
        <taxon>Gunneridae</taxon>
        <taxon>Pentapetalae</taxon>
        <taxon>rosids</taxon>
        <taxon>fabids</taxon>
        <taxon>Rosales</taxon>
        <taxon>Moraceae</taxon>
        <taxon>Ficeae</taxon>
        <taxon>Ficus</taxon>
    </lineage>
</organism>
<dbReference type="Gramene" id="FCD_00008417-RA">
    <property type="protein sequence ID" value="FCD_00008417-RA:cds"/>
    <property type="gene ID" value="FCD_00008417"/>
</dbReference>
<dbReference type="AlphaFoldDB" id="A0AA88A1K2"/>
<name>A0AA88A1K2_FICCA</name>
<proteinExistence type="inferred from homology"/>
<evidence type="ECO:0000313" key="6">
    <source>
        <dbReference type="Proteomes" id="UP001187192"/>
    </source>
</evidence>
<feature type="chain" id="PRO_5041636523" description="Pectinesterase inhibitor domain-containing protein" evidence="3">
    <location>
        <begin position="26"/>
        <end position="174"/>
    </location>
</feature>
<dbReference type="Proteomes" id="UP001187192">
    <property type="component" value="Unassembled WGS sequence"/>
</dbReference>
<comment type="caution">
    <text evidence="5">The sequence shown here is derived from an EMBL/GenBank/DDBJ whole genome shotgun (WGS) entry which is preliminary data.</text>
</comment>
<dbReference type="PANTHER" id="PTHR31080">
    <property type="entry name" value="PECTINESTERASE INHIBITOR-LIKE"/>
    <property type="match status" value="1"/>
</dbReference>
<feature type="domain" description="Pectinesterase inhibitor" evidence="4">
    <location>
        <begin position="23"/>
        <end position="165"/>
    </location>
</feature>
<dbReference type="InterPro" id="IPR051955">
    <property type="entry name" value="PME_Inhibitor"/>
</dbReference>
<comment type="similarity">
    <text evidence="2">Belongs to the PMEI family.</text>
</comment>
<sequence length="174" mass="18630">MNSISSLCFVLLVSLCLNQIPAASADLISQTCAPTRFNDLCEKTLRAHPGSKSANIKGLAKIALKATSTNAKRIKSQIVSLQKSTTDKSILQALKDCAENYDDASQQLANSITAFASKRYADVNQWVSAAMSDSDSCEEGFKTGTSKLTAANKNFFELSSNVLALTKLAEAKRA</sequence>
<evidence type="ECO:0000259" key="4">
    <source>
        <dbReference type="SMART" id="SM00856"/>
    </source>
</evidence>